<dbReference type="Proteomes" id="UP000034185">
    <property type="component" value="Unassembled WGS sequence"/>
</dbReference>
<protein>
    <submittedName>
        <fullName evidence="1">Uncharacterized protein</fullName>
    </submittedName>
</protein>
<reference evidence="1 2" key="1">
    <citation type="journal article" date="2015" name="Nature">
        <title>rRNA introns, odd ribosomes, and small enigmatic genomes across a large radiation of phyla.</title>
        <authorList>
            <person name="Brown C.T."/>
            <person name="Hug L.A."/>
            <person name="Thomas B.C."/>
            <person name="Sharon I."/>
            <person name="Castelle C.J."/>
            <person name="Singh A."/>
            <person name="Wilkins M.J."/>
            <person name="Williams K.H."/>
            <person name="Banfield J.F."/>
        </authorList>
    </citation>
    <scope>NUCLEOTIDE SEQUENCE [LARGE SCALE GENOMIC DNA]</scope>
</reference>
<organism evidence="1 2">
    <name type="scientific">Candidatus Kaiserbacteria bacterium GW2011_GWB1_52_6</name>
    <dbReference type="NCBI Taxonomy" id="1618674"/>
    <lineage>
        <taxon>Bacteria</taxon>
        <taxon>Candidatus Kaiseribacteriota</taxon>
    </lineage>
</organism>
<sequence>MNLITTLAFLGSIRILLSPQVHIWTNGGAHEPAIAGVYIFNYELHSTNYEVYARYQGKNDAGLR</sequence>
<accession>A0A0G1X5Z5</accession>
<comment type="caution">
    <text evidence="1">The sequence shown here is derived from an EMBL/GenBank/DDBJ whole genome shotgun (WGS) entry which is preliminary data.</text>
</comment>
<proteinExistence type="predicted"/>
<evidence type="ECO:0000313" key="1">
    <source>
        <dbReference type="EMBL" id="KKW26235.1"/>
    </source>
</evidence>
<dbReference type="AlphaFoldDB" id="A0A0G1X5Z5"/>
<evidence type="ECO:0000313" key="2">
    <source>
        <dbReference type="Proteomes" id="UP000034185"/>
    </source>
</evidence>
<dbReference type="EMBL" id="LCRA01000031">
    <property type="protein sequence ID" value="KKW26235.1"/>
    <property type="molecule type" value="Genomic_DNA"/>
</dbReference>
<gene>
    <name evidence="1" type="ORF">UY70_C0031G0005</name>
</gene>
<name>A0A0G1X5Z5_9BACT</name>